<comment type="caution">
    <text evidence="1">The sequence shown here is derived from an EMBL/GenBank/DDBJ whole genome shotgun (WGS) entry which is preliminary data.</text>
</comment>
<sequence length="93" mass="10460">MSHTKRVFDSELSEKELAVENAARTVLVKNKIICSKAERAFNKGKTKVFETLYSSLTLPNYIQRPFSYDVSVDIGASTPVFPLNESRTSNTSR</sequence>
<name>A0A2N7NDJ8_9VIBR</name>
<dbReference type="Proteomes" id="UP000235579">
    <property type="component" value="Unassembled WGS sequence"/>
</dbReference>
<proteinExistence type="predicted"/>
<protein>
    <submittedName>
        <fullName evidence="1">Uncharacterized protein</fullName>
    </submittedName>
</protein>
<evidence type="ECO:0000313" key="2">
    <source>
        <dbReference type="Proteomes" id="UP000235579"/>
    </source>
</evidence>
<evidence type="ECO:0000313" key="1">
    <source>
        <dbReference type="EMBL" id="PMP10689.1"/>
    </source>
</evidence>
<dbReference type="EMBL" id="MDBP01000070">
    <property type="protein sequence ID" value="PMP10689.1"/>
    <property type="molecule type" value="Genomic_DNA"/>
</dbReference>
<gene>
    <name evidence="1" type="ORF">BCS92_22495</name>
</gene>
<accession>A0A2N7NDJ8</accession>
<organism evidence="1 2">
    <name type="scientific">Vibrio tasmaniensis</name>
    <dbReference type="NCBI Taxonomy" id="212663"/>
    <lineage>
        <taxon>Bacteria</taxon>
        <taxon>Pseudomonadati</taxon>
        <taxon>Pseudomonadota</taxon>
        <taxon>Gammaproteobacteria</taxon>
        <taxon>Vibrionales</taxon>
        <taxon>Vibrionaceae</taxon>
        <taxon>Vibrio</taxon>
    </lineage>
</organism>
<dbReference type="AlphaFoldDB" id="A0A2N7NDJ8"/>
<reference evidence="2" key="1">
    <citation type="submission" date="2016-07" db="EMBL/GenBank/DDBJ databases">
        <title>Nontailed viruses are major unrecognized killers of bacteria in the ocean.</title>
        <authorList>
            <person name="Kauffman K."/>
            <person name="Hussain F."/>
            <person name="Yang J."/>
            <person name="Arevalo P."/>
            <person name="Brown J."/>
            <person name="Cutler M."/>
            <person name="Kelly L."/>
            <person name="Polz M.F."/>
        </authorList>
    </citation>
    <scope>NUCLEOTIDE SEQUENCE [LARGE SCALE GENOMIC DNA]</scope>
    <source>
        <strain evidence="2">10N.222.48.A2</strain>
    </source>
</reference>